<dbReference type="InterPro" id="IPR002889">
    <property type="entry name" value="WSC_carb-bd"/>
</dbReference>
<accession>A0A9N9PPB8</accession>
<feature type="chain" id="PRO_5040513713" description="WSC domain-containing protein" evidence="1">
    <location>
        <begin position="23"/>
        <end position="496"/>
    </location>
</feature>
<dbReference type="SMART" id="SM00321">
    <property type="entry name" value="WSC"/>
    <property type="match status" value="1"/>
</dbReference>
<comment type="caution">
    <text evidence="3">The sequence shown here is derived from an EMBL/GenBank/DDBJ whole genome shotgun (WGS) entry which is preliminary data.</text>
</comment>
<dbReference type="PANTHER" id="PTHR43662">
    <property type="match status" value="1"/>
</dbReference>
<evidence type="ECO:0000313" key="3">
    <source>
        <dbReference type="EMBL" id="CAG8949282.1"/>
    </source>
</evidence>
<keyword evidence="1" id="KW-0732">Signal</keyword>
<gene>
    <name evidence="3" type="ORF">HYFRA_00004907</name>
</gene>
<proteinExistence type="predicted"/>
<feature type="signal peptide" evidence="1">
    <location>
        <begin position="1"/>
        <end position="22"/>
    </location>
</feature>
<dbReference type="InterPro" id="IPR018535">
    <property type="entry name" value="DUF1996"/>
</dbReference>
<dbReference type="PANTHER" id="PTHR43662:SF3">
    <property type="entry name" value="DOMAIN PROTEIN, PUTATIVE (AFU_ORTHOLOGUE AFUA_6G11970)-RELATED"/>
    <property type="match status" value="1"/>
</dbReference>
<evidence type="ECO:0000313" key="4">
    <source>
        <dbReference type="Proteomes" id="UP000696280"/>
    </source>
</evidence>
<dbReference type="PROSITE" id="PS51212">
    <property type="entry name" value="WSC"/>
    <property type="match status" value="1"/>
</dbReference>
<feature type="domain" description="WSC" evidence="2">
    <location>
        <begin position="361"/>
        <end position="459"/>
    </location>
</feature>
<dbReference type="Proteomes" id="UP000696280">
    <property type="component" value="Unassembled WGS sequence"/>
</dbReference>
<dbReference type="AlphaFoldDB" id="A0A9N9PPB8"/>
<protein>
    <recommendedName>
        <fullName evidence="2">WSC domain-containing protein</fullName>
    </recommendedName>
</protein>
<name>A0A9N9PPB8_9HELO</name>
<evidence type="ECO:0000259" key="2">
    <source>
        <dbReference type="PROSITE" id="PS51212"/>
    </source>
</evidence>
<organism evidence="3 4">
    <name type="scientific">Hymenoscyphus fraxineus</name>
    <dbReference type="NCBI Taxonomy" id="746836"/>
    <lineage>
        <taxon>Eukaryota</taxon>
        <taxon>Fungi</taxon>
        <taxon>Dikarya</taxon>
        <taxon>Ascomycota</taxon>
        <taxon>Pezizomycotina</taxon>
        <taxon>Leotiomycetes</taxon>
        <taxon>Helotiales</taxon>
        <taxon>Helotiaceae</taxon>
        <taxon>Hymenoscyphus</taxon>
    </lineage>
</organism>
<keyword evidence="4" id="KW-1185">Reference proteome</keyword>
<evidence type="ECO:0000256" key="1">
    <source>
        <dbReference type="SAM" id="SignalP"/>
    </source>
</evidence>
<reference evidence="3" key="1">
    <citation type="submission" date="2021-07" db="EMBL/GenBank/DDBJ databases">
        <authorList>
            <person name="Durling M."/>
        </authorList>
    </citation>
    <scope>NUCLEOTIDE SEQUENCE</scope>
</reference>
<dbReference type="EMBL" id="CAJVRL010000002">
    <property type="protein sequence ID" value="CAG8949282.1"/>
    <property type="molecule type" value="Genomic_DNA"/>
</dbReference>
<dbReference type="Pfam" id="PF01822">
    <property type="entry name" value="WSC"/>
    <property type="match status" value="1"/>
</dbReference>
<sequence>MHLPSILKPALGLLVATSQAWAFFRLPCAAPIVIQRADPIISPGQVSGHVHTIVGGNGFGFQMDFAATQRSTCSSCLVKEDLSNYWVPVSSQKVPFCLLLSRFHNPQPTTHFSLHKQRTDPRDQDYPHMVAFPNEFRMVAGDPFLRSYNASSLAQKAITWACLGTSTPESGGMPNIKCPDGLRAQVFFPSCWDGKNVDTPDHQSHVAYPDGVTVGACPASHPKRLISIFYEIIFNTPNFQWSGDHHPFVLAQGDPTGYGFHGDFVNGWKEGVLQKAINDCNIESGVIEECKHFSFITNQVAQSCRVPASIDEQTSGTLDKLPGCNPVQPGPDPAKPQSGCGAPTTIGKPHFPFTDFTGSKKFAYTGCALDTPGQARTLQGASLERGDMTIDSCIDFCVQQGFDLAGVEYGKQCFCGHPGDVANDRKPVPGLLRDCSQPCSGNPSQVCGNFGLLSLYQKCGSSGCQNVQLTFLNGSAPGHQTATGHQVRDSGRMFQY</sequence>
<dbReference type="Pfam" id="PF09362">
    <property type="entry name" value="DUF1996"/>
    <property type="match status" value="1"/>
</dbReference>
<dbReference type="OrthoDB" id="74764at2759"/>